<dbReference type="Proteomes" id="UP000016936">
    <property type="component" value="Unassembled WGS sequence"/>
</dbReference>
<evidence type="ECO:0000313" key="7">
    <source>
        <dbReference type="Proteomes" id="UP000016936"/>
    </source>
</evidence>
<dbReference type="InterPro" id="IPR001461">
    <property type="entry name" value="Aspartic_peptidase_A1"/>
</dbReference>
<dbReference type="InterPro" id="IPR021109">
    <property type="entry name" value="Peptidase_aspartic_dom_sf"/>
</dbReference>
<evidence type="ECO:0000313" key="6">
    <source>
        <dbReference type="EMBL" id="EMD97571.1"/>
    </source>
</evidence>
<dbReference type="GO" id="GO:0004190">
    <property type="term" value="F:aspartic-type endopeptidase activity"/>
    <property type="evidence" value="ECO:0007669"/>
    <property type="project" value="InterPro"/>
</dbReference>
<comment type="similarity">
    <text evidence="1">Belongs to the peptidase A1 family.</text>
</comment>
<keyword evidence="7" id="KW-1185">Reference proteome</keyword>
<dbReference type="CDD" id="cd05471">
    <property type="entry name" value="pepsin_like"/>
    <property type="match status" value="1"/>
</dbReference>
<dbReference type="Pfam" id="PF00026">
    <property type="entry name" value="Asp"/>
    <property type="match status" value="1"/>
</dbReference>
<dbReference type="OrthoDB" id="15189at2759"/>
<dbReference type="AlphaFoldDB" id="M2V8W4"/>
<dbReference type="Gene3D" id="2.40.70.10">
    <property type="entry name" value="Acid Proteases"/>
    <property type="match status" value="2"/>
</dbReference>
<protein>
    <recommendedName>
        <fullName evidence="4">Peptidase A1 domain-containing protein</fullName>
    </recommendedName>
</protein>
<name>M2V8W4_COCH5</name>
<dbReference type="GO" id="GO:0000324">
    <property type="term" value="C:fungal-type vacuole"/>
    <property type="evidence" value="ECO:0007669"/>
    <property type="project" value="TreeGrafter"/>
</dbReference>
<evidence type="ECO:0000256" key="1">
    <source>
        <dbReference type="ARBA" id="ARBA00007447"/>
    </source>
</evidence>
<dbReference type="PANTHER" id="PTHR47966">
    <property type="entry name" value="BETA-SITE APP-CLEAVING ENZYME, ISOFORM A-RELATED"/>
    <property type="match status" value="1"/>
</dbReference>
<dbReference type="InterPro" id="IPR033121">
    <property type="entry name" value="PEPTIDASE_A1"/>
</dbReference>
<feature type="domain" description="Peptidase A1" evidence="4">
    <location>
        <begin position="81"/>
        <end position="454"/>
    </location>
</feature>
<dbReference type="EMBL" id="KB445569">
    <property type="protein sequence ID" value="EMD97571.1"/>
    <property type="molecule type" value="Genomic_DNA"/>
</dbReference>
<sequence length="458" mass="49936">MSRRQLCQAALLLQTLIPLSSGAFFQNSADALRELDIPVARSVHALNPLPKRNSDNLIAARSTGKHKHLGPMRTYRDGTGYAIDVTLGGKTFAVQFDTGSNSFWLPSANFTCFDIDNKVQPQWACAFPSLGPPDYTGGRVANVHFNLTYISAEFARGSVGLEDVTIAGLTVRNQQMSLSDEVYTVTANNFTTGVIGWGLGNYTSIYPGDDPALDNKTDPNHSWLPTKTWILNAVDQGLLEKPIFSVNLGNRTENPANLSVTGFVAVGGAPLDGLPFTGIWAESKVSTTTYAPWGVKNKYTHWNVRPDGFTVNQTFIPWVPGIFANSSTEIFTILDTGTVWSYITEETAKAIADAMQPPAYYSVYDSAYVANCNATAPDVSIRINGTDLPINKRELLLDGWLGHANKSTSTLCWLGFQPTLQPKIGGTAPYLLGNTFLRNVLAVHDVGNLRMLFASLKW</sequence>
<feature type="chain" id="PRO_5010132446" description="Peptidase A1 domain-containing protein" evidence="3">
    <location>
        <begin position="23"/>
        <end position="458"/>
    </location>
</feature>
<accession>M2V8W4</accession>
<evidence type="ECO:0000313" key="5">
    <source>
        <dbReference type="EMBL" id="EMD96407.1"/>
    </source>
</evidence>
<dbReference type="InterPro" id="IPR034164">
    <property type="entry name" value="Pepsin-like_dom"/>
</dbReference>
<feature type="active site" evidence="2">
    <location>
        <position position="97"/>
    </location>
</feature>
<dbReference type="STRING" id="701091.M2V8W4"/>
<evidence type="ECO:0000256" key="2">
    <source>
        <dbReference type="PIRSR" id="PIRSR601461-1"/>
    </source>
</evidence>
<reference evidence="7" key="3">
    <citation type="journal article" date="2013" name="PLoS Genet.">
        <title>Comparative genome structure, secondary metabolite, and effector coding capacity across Cochliobolus pathogens.</title>
        <authorList>
            <person name="Condon B.J."/>
            <person name="Leng Y."/>
            <person name="Wu D."/>
            <person name="Bushley K.E."/>
            <person name="Ohm R.A."/>
            <person name="Otillar R."/>
            <person name="Martin J."/>
            <person name="Schackwitz W."/>
            <person name="Grimwood J."/>
            <person name="MohdZainudin N."/>
            <person name="Xue C."/>
            <person name="Wang R."/>
            <person name="Manning V.A."/>
            <person name="Dhillon B."/>
            <person name="Tu Z.J."/>
            <person name="Steffenson B.J."/>
            <person name="Salamov A."/>
            <person name="Sun H."/>
            <person name="Lowry S."/>
            <person name="LaButti K."/>
            <person name="Han J."/>
            <person name="Copeland A."/>
            <person name="Lindquist E."/>
            <person name="Barry K."/>
            <person name="Schmutz J."/>
            <person name="Baker S.E."/>
            <person name="Ciuffetti L.M."/>
            <person name="Grigoriev I.V."/>
            <person name="Zhong S."/>
            <person name="Turgeon B.G."/>
        </authorList>
    </citation>
    <scope>NUCLEOTIDE SEQUENCE [LARGE SCALE GENOMIC DNA]</scope>
    <source>
        <strain evidence="7">C5 / ATCC 48332 / race O</strain>
    </source>
</reference>
<dbReference type="PROSITE" id="PS51767">
    <property type="entry name" value="PEPTIDASE_A1"/>
    <property type="match status" value="1"/>
</dbReference>
<dbReference type="EMBL" id="KB445569">
    <property type="protein sequence ID" value="EMD96407.1"/>
    <property type="molecule type" value="Genomic_DNA"/>
</dbReference>
<dbReference type="SUPFAM" id="SSF50630">
    <property type="entry name" value="Acid proteases"/>
    <property type="match status" value="1"/>
</dbReference>
<dbReference type="OMA" id="GLQWGST"/>
<dbReference type="eggNOG" id="KOG1339">
    <property type="taxonomic scope" value="Eukaryota"/>
</dbReference>
<feature type="signal peptide" evidence="3">
    <location>
        <begin position="1"/>
        <end position="22"/>
    </location>
</feature>
<dbReference type="PANTHER" id="PTHR47966:SF47">
    <property type="entry name" value="ENDOPEPTIDASE, PUTATIVE (AFU_ORTHOLOGUE AFUA_3G01220)-RELATED"/>
    <property type="match status" value="1"/>
</dbReference>
<keyword evidence="3" id="KW-0732">Signal</keyword>
<dbReference type="GO" id="GO:0006508">
    <property type="term" value="P:proteolysis"/>
    <property type="evidence" value="ECO:0007669"/>
    <property type="project" value="InterPro"/>
</dbReference>
<reference evidence="5 7" key="1">
    <citation type="journal article" date="2012" name="PLoS Pathog.">
        <title>Diverse lifestyles and strategies of plant pathogenesis encoded in the genomes of eighteen Dothideomycetes fungi.</title>
        <authorList>
            <person name="Ohm R.A."/>
            <person name="Feau N."/>
            <person name="Henrissat B."/>
            <person name="Schoch C.L."/>
            <person name="Horwitz B.A."/>
            <person name="Barry K.W."/>
            <person name="Condon B.J."/>
            <person name="Copeland A.C."/>
            <person name="Dhillon B."/>
            <person name="Glaser F."/>
            <person name="Hesse C.N."/>
            <person name="Kosti I."/>
            <person name="LaButti K."/>
            <person name="Lindquist E.A."/>
            <person name="Lucas S."/>
            <person name="Salamov A.A."/>
            <person name="Bradshaw R.E."/>
            <person name="Ciuffetti L."/>
            <person name="Hamelin R.C."/>
            <person name="Kema G.H.J."/>
            <person name="Lawrence C."/>
            <person name="Scott J.A."/>
            <person name="Spatafora J.W."/>
            <person name="Turgeon B.G."/>
            <person name="de Wit P.J.G.M."/>
            <person name="Zhong S."/>
            <person name="Goodwin S.B."/>
            <person name="Grigoriev I.V."/>
        </authorList>
    </citation>
    <scope>NUCLEOTIDE SEQUENCE [LARGE SCALE GENOMIC DNA]</scope>
    <source>
        <strain evidence="5">C5</strain>
        <strain evidence="7">C5 / ATCC 48332 / race O</strain>
    </source>
</reference>
<feature type="active site" evidence="2">
    <location>
        <position position="335"/>
    </location>
</feature>
<dbReference type="HOGENOM" id="CLU_035052_2_0_1"/>
<evidence type="ECO:0000259" key="4">
    <source>
        <dbReference type="PROSITE" id="PS51767"/>
    </source>
</evidence>
<dbReference type="MEROPS" id="A01.081"/>
<reference evidence="5" key="2">
    <citation type="submission" date="2012-06" db="EMBL/GenBank/DDBJ databases">
        <title>Comparative genome structure, secondary metabolite and effector coding capacity across Cochliobolus pathogens.</title>
        <authorList>
            <consortium name="US DOE Joint Genome Institute (JGI-PGF)"/>
            <person name="Condon B.J."/>
            <person name="Leng Y."/>
            <person name="Wu D."/>
            <person name="Bushley K.E."/>
            <person name="Ohm R.A."/>
            <person name="Otillar R."/>
            <person name="Martin J."/>
            <person name="Schackwitz W."/>
            <person name="Grimwood J."/>
            <person name="MohdZainudin N."/>
            <person name="Xue C."/>
            <person name="Wang R."/>
            <person name="Dhillon B."/>
            <person name="Tu Z.J."/>
            <person name="Steffenson B.J."/>
            <person name="Salamov A."/>
            <person name="Sun H."/>
            <person name="Lowry S."/>
            <person name="LaButti K."/>
            <person name="Han J."/>
            <person name="Copeland A."/>
            <person name="Lindquist E."/>
            <person name="Lucas S."/>
            <person name="Barry K."/>
            <person name="Schmutz J."/>
            <person name="Baker S."/>
            <person name="Grigoriev I.V."/>
            <person name="Zhong S."/>
            <person name="Turgeon B.G."/>
        </authorList>
    </citation>
    <scope>NUCLEOTIDE SEQUENCE</scope>
    <source>
        <strain evidence="5">C5</strain>
    </source>
</reference>
<evidence type="ECO:0000256" key="3">
    <source>
        <dbReference type="SAM" id="SignalP"/>
    </source>
</evidence>
<dbReference type="PRINTS" id="PR00792">
    <property type="entry name" value="PEPSIN"/>
</dbReference>
<proteinExistence type="inferred from homology"/>
<organism evidence="5 7">
    <name type="scientific">Cochliobolus heterostrophus (strain C5 / ATCC 48332 / race O)</name>
    <name type="common">Southern corn leaf blight fungus</name>
    <name type="synonym">Bipolaris maydis</name>
    <dbReference type="NCBI Taxonomy" id="701091"/>
    <lineage>
        <taxon>Eukaryota</taxon>
        <taxon>Fungi</taxon>
        <taxon>Dikarya</taxon>
        <taxon>Ascomycota</taxon>
        <taxon>Pezizomycotina</taxon>
        <taxon>Dothideomycetes</taxon>
        <taxon>Pleosporomycetidae</taxon>
        <taxon>Pleosporales</taxon>
        <taxon>Pleosporineae</taxon>
        <taxon>Pleosporaceae</taxon>
        <taxon>Bipolaris</taxon>
    </lineage>
</organism>
<gene>
    <name evidence="5" type="ORF">COCHEDRAFT_1162007</name>
    <name evidence="6" type="ORF">COCHEDRAFT_1190410</name>
</gene>